<organism evidence="1">
    <name type="scientific">Fervidobacterium pennivorans</name>
    <dbReference type="NCBI Taxonomy" id="93466"/>
    <lineage>
        <taxon>Bacteria</taxon>
        <taxon>Thermotogati</taxon>
        <taxon>Thermotogota</taxon>
        <taxon>Thermotogae</taxon>
        <taxon>Thermotogales</taxon>
        <taxon>Fervidobacteriaceae</taxon>
        <taxon>Fervidobacterium</taxon>
    </lineage>
</organism>
<name>A0A7V4KEQ6_FERPE</name>
<proteinExistence type="predicted"/>
<dbReference type="AlphaFoldDB" id="A0A7V4KEQ6"/>
<reference evidence="1" key="1">
    <citation type="journal article" date="2020" name="mSystems">
        <title>Genome- and Community-Level Interaction Insights into Carbon Utilization and Element Cycling Functions of Hydrothermarchaeota in Hydrothermal Sediment.</title>
        <authorList>
            <person name="Zhou Z."/>
            <person name="Liu Y."/>
            <person name="Xu W."/>
            <person name="Pan J."/>
            <person name="Luo Z.H."/>
            <person name="Li M."/>
        </authorList>
    </citation>
    <scope>NUCLEOTIDE SEQUENCE [LARGE SCALE GENOMIC DNA]</scope>
    <source>
        <strain evidence="1">SpSt-61</strain>
    </source>
</reference>
<dbReference type="EMBL" id="DSZZ01000454">
    <property type="protein sequence ID" value="HGU53773.1"/>
    <property type="molecule type" value="Genomic_DNA"/>
</dbReference>
<evidence type="ECO:0000313" key="1">
    <source>
        <dbReference type="EMBL" id="HGU53773.1"/>
    </source>
</evidence>
<comment type="caution">
    <text evidence="1">The sequence shown here is derived from an EMBL/GenBank/DDBJ whole genome shotgun (WGS) entry which is preliminary data.</text>
</comment>
<sequence>MEIKLSDISSKMRIGMTPFEKINTRINTGIKQEIGVKIDSKLKQEVEQKITQRQTEVKISTTFPTIPNISLRTFTIPSIQKISLGKTPKYSSVKEDRITKSLKTIEKYKPSLFAISKGLKGVKMGEFGKAYFRPMFKLPKIKVKI</sequence>
<protein>
    <submittedName>
        <fullName evidence="1">Uncharacterized protein</fullName>
    </submittedName>
</protein>
<gene>
    <name evidence="1" type="ORF">ENT78_09690</name>
</gene>
<accession>A0A7V4KEQ6</accession>